<evidence type="ECO:0000256" key="8">
    <source>
        <dbReference type="ARBA" id="ARBA00023136"/>
    </source>
</evidence>
<dbReference type="EMBL" id="BEGY01000029">
    <property type="protein sequence ID" value="GAX78096.1"/>
    <property type="molecule type" value="Genomic_DNA"/>
</dbReference>
<comment type="caution">
    <text evidence="12">The sequence shown here is derived from an EMBL/GenBank/DDBJ whole genome shotgun (WGS) entry which is preliminary data.</text>
</comment>
<protein>
    <recommendedName>
        <fullName evidence="9">ADP,ATP carrier protein</fullName>
    </recommendedName>
</protein>
<dbReference type="GO" id="GO:0031969">
    <property type="term" value="C:chloroplast membrane"/>
    <property type="evidence" value="ECO:0007669"/>
    <property type="project" value="UniProtKB-SubCell"/>
</dbReference>
<keyword evidence="13" id="KW-1185">Reference proteome</keyword>
<evidence type="ECO:0000256" key="5">
    <source>
        <dbReference type="ARBA" id="ARBA00022741"/>
    </source>
</evidence>
<dbReference type="PANTHER" id="PTHR31187">
    <property type="match status" value="1"/>
</dbReference>
<evidence type="ECO:0000313" key="13">
    <source>
        <dbReference type="Proteomes" id="UP000232323"/>
    </source>
</evidence>
<organism evidence="12 13">
    <name type="scientific">Chlamydomonas eustigma</name>
    <dbReference type="NCBI Taxonomy" id="1157962"/>
    <lineage>
        <taxon>Eukaryota</taxon>
        <taxon>Viridiplantae</taxon>
        <taxon>Chlorophyta</taxon>
        <taxon>core chlorophytes</taxon>
        <taxon>Chlorophyceae</taxon>
        <taxon>CS clade</taxon>
        <taxon>Chlamydomonadales</taxon>
        <taxon>Chlamydomonadaceae</taxon>
        <taxon>Chlamydomonas</taxon>
    </lineage>
</organism>
<comment type="subcellular location">
    <subcellularLocation>
        <location evidence="1">Membrane</location>
        <topology evidence="1">Multi-pass membrane protein</topology>
    </subcellularLocation>
    <subcellularLocation>
        <location evidence="9">Plastid</location>
        <location evidence="9">Chloroplast membrane</location>
        <topology evidence="9">Multi-pass membrane protein</topology>
    </subcellularLocation>
</comment>
<evidence type="ECO:0000256" key="7">
    <source>
        <dbReference type="ARBA" id="ARBA00022989"/>
    </source>
</evidence>
<keyword evidence="6 9" id="KW-0067">ATP-binding</keyword>
<feature type="transmembrane region" description="Helical" evidence="9">
    <location>
        <begin position="136"/>
        <end position="155"/>
    </location>
</feature>
<gene>
    <name evidence="12" type="ORF">CEUSTIGMA_g5538.t1</name>
</gene>
<dbReference type="STRING" id="1157962.A0A250X4X2"/>
<keyword evidence="10" id="KW-0175">Coiled coil</keyword>
<evidence type="ECO:0000256" key="10">
    <source>
        <dbReference type="SAM" id="Coils"/>
    </source>
</evidence>
<evidence type="ECO:0000256" key="2">
    <source>
        <dbReference type="ARBA" id="ARBA00007127"/>
    </source>
</evidence>
<reference evidence="12 13" key="1">
    <citation type="submission" date="2017-08" db="EMBL/GenBank/DDBJ databases">
        <title>Acidophilic green algal genome provides insights into adaptation to an acidic environment.</title>
        <authorList>
            <person name="Hirooka S."/>
            <person name="Hirose Y."/>
            <person name="Kanesaki Y."/>
            <person name="Higuchi S."/>
            <person name="Fujiwara T."/>
            <person name="Onuma R."/>
            <person name="Era A."/>
            <person name="Ohbayashi R."/>
            <person name="Uzuka A."/>
            <person name="Nozaki H."/>
            <person name="Yoshikawa H."/>
            <person name="Miyagishima S.Y."/>
        </authorList>
    </citation>
    <scope>NUCLEOTIDE SEQUENCE [LARGE SCALE GENOMIC DNA]</scope>
    <source>
        <strain evidence="12 13">NIES-2499</strain>
    </source>
</reference>
<evidence type="ECO:0000256" key="1">
    <source>
        <dbReference type="ARBA" id="ARBA00004141"/>
    </source>
</evidence>
<keyword evidence="9" id="KW-0150">Chloroplast</keyword>
<feature type="region of interest" description="Disordered" evidence="11">
    <location>
        <begin position="593"/>
        <end position="612"/>
    </location>
</feature>
<feature type="transmembrane region" description="Helical" evidence="9">
    <location>
        <begin position="375"/>
        <end position="392"/>
    </location>
</feature>
<keyword evidence="9" id="KW-0934">Plastid</keyword>
<keyword evidence="7 9" id="KW-1133">Transmembrane helix</keyword>
<accession>A0A250X4X2</accession>
<dbReference type="AlphaFoldDB" id="A0A250X4X2"/>
<dbReference type="Proteomes" id="UP000232323">
    <property type="component" value="Unassembled WGS sequence"/>
</dbReference>
<evidence type="ECO:0000313" key="12">
    <source>
        <dbReference type="EMBL" id="GAX78096.1"/>
    </source>
</evidence>
<feature type="transmembrane region" description="Helical" evidence="9">
    <location>
        <begin position="412"/>
        <end position="431"/>
    </location>
</feature>
<feature type="region of interest" description="Disordered" evidence="11">
    <location>
        <begin position="670"/>
        <end position="698"/>
    </location>
</feature>
<dbReference type="Pfam" id="PF03219">
    <property type="entry name" value="TLC"/>
    <property type="match status" value="1"/>
</dbReference>
<dbReference type="GO" id="GO:0005471">
    <property type="term" value="F:ATP:ADP antiporter activity"/>
    <property type="evidence" value="ECO:0007669"/>
    <property type="project" value="InterPro"/>
</dbReference>
<evidence type="ECO:0000256" key="4">
    <source>
        <dbReference type="ARBA" id="ARBA00022692"/>
    </source>
</evidence>
<dbReference type="OrthoDB" id="2190844at2759"/>
<comment type="similarity">
    <text evidence="2 9">Belongs to the ADP/ATP translocase tlc family.</text>
</comment>
<evidence type="ECO:0000256" key="3">
    <source>
        <dbReference type="ARBA" id="ARBA00022448"/>
    </source>
</evidence>
<dbReference type="GO" id="GO:0005524">
    <property type="term" value="F:ATP binding"/>
    <property type="evidence" value="ECO:0007669"/>
    <property type="project" value="UniProtKB-KW"/>
</dbReference>
<feature type="transmembrane region" description="Helical" evidence="9">
    <location>
        <begin position="471"/>
        <end position="491"/>
    </location>
</feature>
<feature type="coiled-coil region" evidence="10">
    <location>
        <begin position="319"/>
        <end position="346"/>
    </location>
</feature>
<feature type="compositionally biased region" description="Low complexity" evidence="11">
    <location>
        <begin position="593"/>
        <end position="602"/>
    </location>
</feature>
<keyword evidence="8 9" id="KW-0472">Membrane</keyword>
<name>A0A250X4X2_9CHLO</name>
<feature type="compositionally biased region" description="Low complexity" evidence="11">
    <location>
        <begin position="672"/>
        <end position="683"/>
    </location>
</feature>
<evidence type="ECO:0000256" key="9">
    <source>
        <dbReference type="RuleBase" id="RU363121"/>
    </source>
</evidence>
<dbReference type="InterPro" id="IPR004667">
    <property type="entry name" value="ADP_ATP_car_bac_type"/>
</dbReference>
<evidence type="ECO:0000256" key="11">
    <source>
        <dbReference type="SAM" id="MobiDB-lite"/>
    </source>
</evidence>
<keyword evidence="4 9" id="KW-0812">Transmembrane</keyword>
<feature type="transmembrane region" description="Helical" evidence="9">
    <location>
        <begin position="221"/>
        <end position="245"/>
    </location>
</feature>
<feature type="transmembrane region" description="Helical" evidence="9">
    <location>
        <begin position="443"/>
        <end position="465"/>
    </location>
</feature>
<feature type="transmembrane region" description="Helical" evidence="9">
    <location>
        <begin position="296"/>
        <end position="314"/>
    </location>
</feature>
<dbReference type="PANTHER" id="PTHR31187:SF1">
    <property type="entry name" value="ADP,ATP CARRIER PROTEIN 1"/>
    <property type="match status" value="1"/>
</dbReference>
<feature type="transmembrane region" description="Helical" evidence="9">
    <location>
        <begin position="257"/>
        <end position="276"/>
    </location>
</feature>
<evidence type="ECO:0000256" key="6">
    <source>
        <dbReference type="ARBA" id="ARBA00022840"/>
    </source>
</evidence>
<feature type="transmembrane region" description="Helical" evidence="9">
    <location>
        <begin position="100"/>
        <end position="120"/>
    </location>
</feature>
<keyword evidence="5 9" id="KW-0547">Nucleotide-binding</keyword>
<sequence length="698" mass="74560">MTVSAYNLHHTNLDQKPLLTRFQRLQVTRAVVPASPLSQRQLTCYGLLAKAPAFHPLYSVLVSSRLTIKLVDAFHTRHPTRCQAAAAAPPSSEGQSPLDIAKIASLGVMFFCSCFNYTLLQNMKDSLIVTSAGAEALPFLGAYAVLPASILFYMYHSYLVKALPEKMVYYASLAPFLAFYALFASVLYPLAPMLQPFHLLEQWQAMLPQGLVGLASIAVNWLYSLFFVFGELWGGVAISLLFWGLADDVCTMKEAKGIYPALGMLANVGLIVGGAWAKYVNTHLAGGSALTSGRWMIGTILVMAAVLFGVKAWVDERYMSSAQQQAEAEAAALERAEKKNKKTKKLEGAAGGKDAESGGNGLMGAFDVLKRSQKAGNLAVLVVAYFVVTKLFDYAWKAQMKLFYPSPVEFQAALADVTQMVGVATIAMMACSKFAFQYLGWKGTALICPVAIGVVCTVFYAAAIAAQNPALVSPALMASLILPLGAASGVIGRIITKSSKYSIFDPAKEMVYITMDRREKTEGKAAVDLLGSYFGKSGASWLTQALVLVMGTLNHALPFIAMAHAVICTAWTASTASLGELLKESEAAEAAASEAKNAAKGNESQEVALVDDSGSSLGSAQLDDAVSLTLADSTVATVDEQHVRVADLSSQNQELLQQENQILLVEPGWNLSSSSKSSSSSSSRHPPADERQMAGSAP</sequence>
<keyword evidence="3 9" id="KW-0813">Transport</keyword>
<feature type="transmembrane region" description="Helical" evidence="9">
    <location>
        <begin position="167"/>
        <end position="191"/>
    </location>
</feature>
<proteinExistence type="inferred from homology"/>